<comment type="caution">
    <text evidence="1">The sequence shown here is derived from an EMBL/GenBank/DDBJ whole genome shotgun (WGS) entry which is preliminary data.</text>
</comment>
<dbReference type="OrthoDB" id="308521at2"/>
<protein>
    <submittedName>
        <fullName evidence="1">PqqD family protein</fullName>
    </submittedName>
</protein>
<evidence type="ECO:0000313" key="2">
    <source>
        <dbReference type="Proteomes" id="UP000265816"/>
    </source>
</evidence>
<gene>
    <name evidence="1" type="ORF">D1970_12895</name>
</gene>
<organism evidence="1 2">
    <name type="scientific">Mesobacillus zeae</name>
    <dbReference type="NCBI Taxonomy" id="1917180"/>
    <lineage>
        <taxon>Bacteria</taxon>
        <taxon>Bacillati</taxon>
        <taxon>Bacillota</taxon>
        <taxon>Bacilli</taxon>
        <taxon>Bacillales</taxon>
        <taxon>Bacillaceae</taxon>
        <taxon>Mesobacillus</taxon>
    </lineage>
</organism>
<proteinExistence type="predicted"/>
<accession>A0A398B4Q9</accession>
<keyword evidence="2" id="KW-1185">Reference proteome</keyword>
<dbReference type="AlphaFoldDB" id="A0A398B4Q9"/>
<dbReference type="InterPro" id="IPR008792">
    <property type="entry name" value="PQQD"/>
</dbReference>
<dbReference type="RefSeq" id="WP_119113285.1">
    <property type="nucleotide sequence ID" value="NZ_CBCSEO010000007.1"/>
</dbReference>
<sequence>MLSKRKGKERNLLTLVPLLPDHVRLGENCLLVERKNWAEKFSIRFLKQPSIRTIKLDKFGAFVVERIAEQKNVEEIIASLQEHFGEEAEPALPRLKKFLEILEVNEWLKWK</sequence>
<reference evidence="1 2" key="1">
    <citation type="submission" date="2018-08" db="EMBL/GenBank/DDBJ databases">
        <title>Bacillus jemisoniae sp. nov., Bacillus chryseoplanitiae sp. nov., Bacillus resnikiae sp. nov., and Bacillus frankliniae sp. nov., isolated from Viking spacecraft and associated surfaces.</title>
        <authorList>
            <person name="Seuylemezian A."/>
            <person name="Vaishampayan P."/>
        </authorList>
    </citation>
    <scope>NUCLEOTIDE SEQUENCE [LARGE SCALE GENOMIC DNA]</scope>
    <source>
        <strain evidence="1 2">JJ-247</strain>
    </source>
</reference>
<name>A0A398B4Q9_9BACI</name>
<dbReference type="EMBL" id="QWVT01000021">
    <property type="protein sequence ID" value="RID84424.1"/>
    <property type="molecule type" value="Genomic_DNA"/>
</dbReference>
<dbReference type="Pfam" id="PF05402">
    <property type="entry name" value="PqqD"/>
    <property type="match status" value="1"/>
</dbReference>
<dbReference type="Gene3D" id="1.10.10.1150">
    <property type="entry name" value="Coenzyme PQQ synthesis protein D (PqqD)"/>
    <property type="match status" value="1"/>
</dbReference>
<evidence type="ECO:0000313" key="1">
    <source>
        <dbReference type="EMBL" id="RID84424.1"/>
    </source>
</evidence>
<dbReference type="Proteomes" id="UP000265816">
    <property type="component" value="Unassembled WGS sequence"/>
</dbReference>
<dbReference type="InterPro" id="IPR041881">
    <property type="entry name" value="PqqD_sf"/>
</dbReference>